<keyword evidence="8" id="KW-1185">Reference proteome</keyword>
<accession>A0A2W2BDM8</accession>
<dbReference type="Proteomes" id="UP000248795">
    <property type="component" value="Unassembled WGS sequence"/>
</dbReference>
<evidence type="ECO:0000256" key="2">
    <source>
        <dbReference type="ARBA" id="ARBA00022692"/>
    </source>
</evidence>
<evidence type="ECO:0000256" key="4">
    <source>
        <dbReference type="ARBA" id="ARBA00023136"/>
    </source>
</evidence>
<feature type="transmembrane region" description="Helical" evidence="5">
    <location>
        <begin position="100"/>
        <end position="116"/>
    </location>
</feature>
<feature type="transmembrane region" description="Helical" evidence="5">
    <location>
        <begin position="123"/>
        <end position="145"/>
    </location>
</feature>
<organism evidence="7 8">
    <name type="scientific">Aestuariivirga litoralis</name>
    <dbReference type="NCBI Taxonomy" id="2650924"/>
    <lineage>
        <taxon>Bacteria</taxon>
        <taxon>Pseudomonadati</taxon>
        <taxon>Pseudomonadota</taxon>
        <taxon>Alphaproteobacteria</taxon>
        <taxon>Hyphomicrobiales</taxon>
        <taxon>Aestuariivirgaceae</taxon>
        <taxon>Aestuariivirga</taxon>
    </lineage>
</organism>
<sequence length="186" mass="20164">MLLLAFGVLFTAVLHLVAAVPSLKARFKQRVGEKAYGPVFGIASLIGIGLIVLGWRASDFVFVYDPPAWGRHANYLLTLVAFIFLGIFLFRGSWRQTVRFPMAFAAIFWATGHLLANGDLASIILFGGFLVYAVLHIIIGTANGVRPSPVVREGHNLLSVLGGIALYGIMTQLHMALIGVPVFQLS</sequence>
<comment type="subcellular location">
    <subcellularLocation>
        <location evidence="1">Membrane</location>
        <topology evidence="1">Multi-pass membrane protein</topology>
    </subcellularLocation>
</comment>
<evidence type="ECO:0000256" key="5">
    <source>
        <dbReference type="SAM" id="Phobius"/>
    </source>
</evidence>
<dbReference type="InterPro" id="IPR009915">
    <property type="entry name" value="NnrU_dom"/>
</dbReference>
<feature type="transmembrane region" description="Helical" evidence="5">
    <location>
        <begin position="157"/>
        <end position="183"/>
    </location>
</feature>
<feature type="domain" description="NnrU" evidence="6">
    <location>
        <begin position="4"/>
        <end position="181"/>
    </location>
</feature>
<dbReference type="GO" id="GO:0016020">
    <property type="term" value="C:membrane"/>
    <property type="evidence" value="ECO:0007669"/>
    <property type="project" value="UniProtKB-SubCell"/>
</dbReference>
<keyword evidence="4 5" id="KW-0472">Membrane</keyword>
<comment type="caution">
    <text evidence="7">The sequence shown here is derived from an EMBL/GenBank/DDBJ whole genome shotgun (WGS) entry which is preliminary data.</text>
</comment>
<dbReference type="EMBL" id="QKVK01000001">
    <property type="protein sequence ID" value="PZF78308.1"/>
    <property type="molecule type" value="Genomic_DNA"/>
</dbReference>
<keyword evidence="2 5" id="KW-0812">Transmembrane</keyword>
<evidence type="ECO:0000313" key="8">
    <source>
        <dbReference type="Proteomes" id="UP000248795"/>
    </source>
</evidence>
<evidence type="ECO:0000256" key="3">
    <source>
        <dbReference type="ARBA" id="ARBA00022989"/>
    </source>
</evidence>
<protein>
    <recommendedName>
        <fullName evidence="6">NnrU domain-containing protein</fullName>
    </recommendedName>
</protein>
<dbReference type="AlphaFoldDB" id="A0A2W2BDM8"/>
<name>A0A2W2BDM8_9HYPH</name>
<feature type="transmembrane region" description="Helical" evidence="5">
    <location>
        <begin position="75"/>
        <end position="94"/>
    </location>
</feature>
<reference evidence="8" key="1">
    <citation type="submission" date="2018-06" db="EMBL/GenBank/DDBJ databases">
        <title>Aestuariibacter litoralis strain KCTC 52945T.</title>
        <authorList>
            <person name="Li X."/>
            <person name="Salam N."/>
            <person name="Li J.-L."/>
            <person name="Chen Y.-M."/>
            <person name="Yang Z.-W."/>
            <person name="Zhang L.-Y."/>
            <person name="Han M.-X."/>
            <person name="Xiao M."/>
            <person name="Li W.-J."/>
        </authorList>
    </citation>
    <scope>NUCLEOTIDE SEQUENCE [LARGE SCALE GENOMIC DNA]</scope>
    <source>
        <strain evidence="8">KCTC 52945</strain>
    </source>
</reference>
<keyword evidence="3 5" id="KW-1133">Transmembrane helix</keyword>
<evidence type="ECO:0000256" key="1">
    <source>
        <dbReference type="ARBA" id="ARBA00004141"/>
    </source>
</evidence>
<dbReference type="RefSeq" id="WP_111195636.1">
    <property type="nucleotide sequence ID" value="NZ_QKVK01000001.1"/>
</dbReference>
<dbReference type="Pfam" id="PF07298">
    <property type="entry name" value="NnrU"/>
    <property type="match status" value="1"/>
</dbReference>
<gene>
    <name evidence="7" type="ORF">DK847_00320</name>
</gene>
<evidence type="ECO:0000313" key="7">
    <source>
        <dbReference type="EMBL" id="PZF78308.1"/>
    </source>
</evidence>
<proteinExistence type="predicted"/>
<evidence type="ECO:0000259" key="6">
    <source>
        <dbReference type="Pfam" id="PF07298"/>
    </source>
</evidence>
<feature type="transmembrane region" description="Helical" evidence="5">
    <location>
        <begin position="35"/>
        <end position="55"/>
    </location>
</feature>